<evidence type="ECO:0000313" key="1">
    <source>
        <dbReference type="EMBL" id="GAI36577.1"/>
    </source>
</evidence>
<feature type="non-terminal residue" evidence="1">
    <location>
        <position position="1"/>
    </location>
</feature>
<sequence>VQECHYVLKNKGILWIKVPFLKTDSKLLTGNQVTLENVLTILKDFLESVLDCCSDPTHIGLKFTTRTFDYFDCNHSRWQKFGQSYGIPKFKRIKQQIKDRFLIVELEVVK</sequence>
<organism evidence="1">
    <name type="scientific">marine sediment metagenome</name>
    <dbReference type="NCBI Taxonomy" id="412755"/>
    <lineage>
        <taxon>unclassified sequences</taxon>
        <taxon>metagenomes</taxon>
        <taxon>ecological metagenomes</taxon>
    </lineage>
</organism>
<name>X1MXZ8_9ZZZZ</name>
<reference evidence="1" key="1">
    <citation type="journal article" date="2014" name="Front. Microbiol.">
        <title>High frequency of phylogenetically diverse reductive dehalogenase-homologous genes in deep subseafloor sedimentary metagenomes.</title>
        <authorList>
            <person name="Kawai M."/>
            <person name="Futagami T."/>
            <person name="Toyoda A."/>
            <person name="Takaki Y."/>
            <person name="Nishi S."/>
            <person name="Hori S."/>
            <person name="Arai W."/>
            <person name="Tsubouchi T."/>
            <person name="Morono Y."/>
            <person name="Uchiyama I."/>
            <person name="Ito T."/>
            <person name="Fujiyama A."/>
            <person name="Inagaki F."/>
            <person name="Takami H."/>
        </authorList>
    </citation>
    <scope>NUCLEOTIDE SEQUENCE</scope>
    <source>
        <strain evidence="1">Expedition CK06-06</strain>
    </source>
</reference>
<comment type="caution">
    <text evidence="1">The sequence shown here is derived from an EMBL/GenBank/DDBJ whole genome shotgun (WGS) entry which is preliminary data.</text>
</comment>
<dbReference type="EMBL" id="BARV01030017">
    <property type="protein sequence ID" value="GAI36577.1"/>
    <property type="molecule type" value="Genomic_DNA"/>
</dbReference>
<proteinExistence type="predicted"/>
<dbReference type="AlphaFoldDB" id="X1MXZ8"/>
<protein>
    <submittedName>
        <fullName evidence="1">Uncharacterized protein</fullName>
    </submittedName>
</protein>
<gene>
    <name evidence="1" type="ORF">S06H3_47750</name>
</gene>
<accession>X1MXZ8</accession>